<name>A0ACB8NXZ8_CITSI</name>
<organism evidence="1 2">
    <name type="scientific">Citrus sinensis</name>
    <name type="common">Sweet orange</name>
    <name type="synonym">Citrus aurantium var. sinensis</name>
    <dbReference type="NCBI Taxonomy" id="2711"/>
    <lineage>
        <taxon>Eukaryota</taxon>
        <taxon>Viridiplantae</taxon>
        <taxon>Streptophyta</taxon>
        <taxon>Embryophyta</taxon>
        <taxon>Tracheophyta</taxon>
        <taxon>Spermatophyta</taxon>
        <taxon>Magnoliopsida</taxon>
        <taxon>eudicotyledons</taxon>
        <taxon>Gunneridae</taxon>
        <taxon>Pentapetalae</taxon>
        <taxon>rosids</taxon>
        <taxon>malvids</taxon>
        <taxon>Sapindales</taxon>
        <taxon>Rutaceae</taxon>
        <taxon>Aurantioideae</taxon>
        <taxon>Citrus</taxon>
    </lineage>
</organism>
<reference evidence="2" key="1">
    <citation type="journal article" date="2023" name="Hortic. Res.">
        <title>A chromosome-level phased genome enabling allele-level studies in sweet orange: a case study on citrus Huanglongbing tolerance.</title>
        <authorList>
            <person name="Wu B."/>
            <person name="Yu Q."/>
            <person name="Deng Z."/>
            <person name="Duan Y."/>
            <person name="Luo F."/>
            <person name="Gmitter F. Jr."/>
        </authorList>
    </citation>
    <scope>NUCLEOTIDE SEQUENCE [LARGE SCALE GENOMIC DNA]</scope>
    <source>
        <strain evidence="2">cv. Valencia</strain>
    </source>
</reference>
<protein>
    <submittedName>
        <fullName evidence="1">PHD-type domain-containing protein</fullName>
    </submittedName>
</protein>
<gene>
    <name evidence="1" type="ORF">KPL71_001388</name>
</gene>
<sequence>MQLSTASSSSPKKRDGSVSGPRLRKKHKRLDAICEEEYAKNHGEPNEDDDEAAETGSAARNLELRRSSRVRRAPVLLDVSPSPVKKRRKMDKTVNLYVSKSLNSSRRSAKEKDNEKSVSPGVWGSRLRSRGRNVGFGAKSDESGHLSRRRKLFREMDEDAESEVGMEKGSEGGDLVVSKAEKLDRFKELNDLGDEPEKSGQEEEMHEKEEEVGTRGMKEESGRGEELEVVRNEGEDSKTIPESVVGNEGEDSKMIPESVLGVENVTEVVEADARVLIEEEETKELSDKELKEDCIGDENVEVMDTTEKSDKERMQFEDRDERENHQDGGEHDGEDHRDGGEHDGEDHRDGGEHDGEDHRDGGEHDEVEDHRDGGEHDEVEDHQIGGEHNEGEDHPDGGEHVRISTSEVKDGSSDHQKDEFLAMLEEKPVECENAPKVDAFNPGSDSTLGWPRIKQGRRCGLCGCGNDGKPPKRLIQDAGDSENEVYSGSSASEEPNYDIWDGFGDEPGWLGRLLGPINDRYGIAGTWVHQHCAVWSPEVYFAGLGCLKNIRAALCRGRALKCTRCGRPGATIGCRVDRCPRTYHLPCARANGCIFDHRKFLIACTDHRHLFQPYGDQYLARIKKLKARKMKMEIRKLSNDAWRKDMEAEEKWLENCGEDEEFLKREGKRLHRDLLRIAPVYIGGSDSDSGKLFEGFESVAGLQDVIRCMKEVVILPLLYPEFFDNLGLTPPRGVLLHGHPGTGKTLVVRALIGSCARGDKRIAYFARKGADCLGKYVGDAERQLRLLFQVAEKCQPSIIFFDEIDGLAPCRTRQQDQTHSSVVSTLLALMDGLKSRGSVVVIGATNRPEAVDPALRRPGRFDREIYFPLPSMEDRAAILSLHTERWPKPVTGSLLKWIAARTAGFAGADLQALCTQAAIIALKRNFPLQEILSAAAEKAFCSKRVTLPSFAVEERDWLEALSCSPPPCSKREAGIAAHDLVSSPLPCHLIPCLLQPLSTLLVSLYLDERLWLPPSLTKATKMIQSVIVSALDKKKLLSDHWWSHINDFLEEADIAKEIERRLQYAGIITGEASFSGLDAFAGDSNDDCANSKPSIAHSYGINCSLLQNISCTASKGSGFRVLISGSPGSGQRHLAACLLHSFIGNVEIQKVDLATISQEGRGDLVQGLTLLLMKCSTVGSCFVFMPRVDLWAVETLQQGNEESDSCATNDDLARSNGSCFADGQFVEKDTDSWLQQHKSEGPTEFHGHSHAWSTFVEQVESICVSTSLMILATSEVPYVLLPKRVRQFFESHTSNCSLSMPLEHPIPRFCIQLGRNFNCDRVINLSAAELARDVSQLVVQSIHQRTHPCETSWKVPKDCGFTEVCTDTEFHNTSHGNANEHEVKPQCPDDFSVRGPPPPNNRTLKGKSSLVLAISTFGNQILRYPHFAELCWVTSKLKEGPCADISGSWKGWPFNSCIIHPNDSVEKVVVACGSTSIKCKEKYGLVRGLIAVGLSAYRGVYVSLREVSSDVRRVLELLVGEINAKVQAGKDRYQYVRLLSQVAYLEDVVNNWAYALQSLESDALVKESPKLNVVGCAESLTCTGNLVQTEESKQKVSEKGIHESEGTEDRPDGAATENLGGLSLNSGDSDTAGRDILIEEGSSRHNLLPDTLLDKNLHNSPVADQSTGNTTKEQNGTNLGPCESERTGNIAVDTNSESLKHSNGFAFQESVVIFQNGPCSASELGATVFSDSQKSCDQINGFSMTETEPPCNNGEADPWEHTVDVNFSSRKTTSLSTDSGIVCMYRCCTECLCTLHNLMKKILIHTLGLSGSNWTAEDVHDVVASLSVDLLSAVGKVYFAGCGGNDIEEDVRCEDPELSECPELSTCCCKSSGNCLDAPMECSCHSLGGGVTEASTSTNTHLGFDPKFVLRDGILVPVDSITDGSFHCTFETLCLCSLIKSLVMMKQPFD</sequence>
<proteinExistence type="predicted"/>
<accession>A0ACB8NXZ8</accession>
<dbReference type="EMBL" id="CM039170">
    <property type="protein sequence ID" value="KAH9802444.1"/>
    <property type="molecule type" value="Genomic_DNA"/>
</dbReference>
<evidence type="ECO:0000313" key="1">
    <source>
        <dbReference type="EMBL" id="KAH9802444.1"/>
    </source>
</evidence>
<comment type="caution">
    <text evidence="1">The sequence shown here is derived from an EMBL/GenBank/DDBJ whole genome shotgun (WGS) entry which is preliminary data.</text>
</comment>
<keyword evidence="2" id="KW-1185">Reference proteome</keyword>
<evidence type="ECO:0000313" key="2">
    <source>
        <dbReference type="Proteomes" id="UP000829398"/>
    </source>
</evidence>
<dbReference type="Proteomes" id="UP000829398">
    <property type="component" value="Chromosome 1"/>
</dbReference>